<dbReference type="InterPro" id="IPR024079">
    <property type="entry name" value="MetalloPept_cat_dom_sf"/>
</dbReference>
<name>A0A4R1RC16_HYDET</name>
<reference evidence="1 2" key="1">
    <citation type="submission" date="2019-03" db="EMBL/GenBank/DDBJ databases">
        <title>Genomic Encyclopedia of Type Strains, Phase IV (KMG-IV): sequencing the most valuable type-strain genomes for metagenomic binning, comparative biology and taxonomic classification.</title>
        <authorList>
            <person name="Goeker M."/>
        </authorList>
    </citation>
    <scope>NUCLEOTIDE SEQUENCE [LARGE SCALE GENOMIC DNA]</scope>
    <source>
        <strain evidence="1 2">LX-B</strain>
    </source>
</reference>
<evidence type="ECO:0000313" key="2">
    <source>
        <dbReference type="Proteomes" id="UP000295008"/>
    </source>
</evidence>
<dbReference type="GO" id="GO:0008237">
    <property type="term" value="F:metallopeptidase activity"/>
    <property type="evidence" value="ECO:0007669"/>
    <property type="project" value="InterPro"/>
</dbReference>
<dbReference type="SUPFAM" id="SSF55486">
    <property type="entry name" value="Metalloproteases ('zincins'), catalytic domain"/>
    <property type="match status" value="1"/>
</dbReference>
<accession>A0A4R1RC16</accession>
<evidence type="ECO:0000313" key="1">
    <source>
        <dbReference type="EMBL" id="TCL63361.1"/>
    </source>
</evidence>
<comment type="caution">
    <text evidence="1">The sequence shown here is derived from an EMBL/GenBank/DDBJ whole genome shotgun (WGS) entry which is preliminary data.</text>
</comment>
<proteinExistence type="predicted"/>
<dbReference type="Proteomes" id="UP000295008">
    <property type="component" value="Unassembled WGS sequence"/>
</dbReference>
<dbReference type="RefSeq" id="WP_132015400.1">
    <property type="nucleotide sequence ID" value="NZ_SLUN01000021.1"/>
</dbReference>
<protein>
    <submittedName>
        <fullName evidence="1">Uncharacterized protein</fullName>
    </submittedName>
</protein>
<organism evidence="1 2">
    <name type="scientific">Hydrogenispora ethanolica</name>
    <dbReference type="NCBI Taxonomy" id="1082276"/>
    <lineage>
        <taxon>Bacteria</taxon>
        <taxon>Bacillati</taxon>
        <taxon>Bacillota</taxon>
        <taxon>Hydrogenispora</taxon>
    </lineage>
</organism>
<dbReference type="Gene3D" id="3.40.390.10">
    <property type="entry name" value="Collagenase (Catalytic Domain)"/>
    <property type="match status" value="1"/>
</dbReference>
<dbReference type="AlphaFoldDB" id="A0A4R1RC16"/>
<keyword evidence="2" id="KW-1185">Reference proteome</keyword>
<sequence>MGGLTNVKFRGGSAAQQDVILQAHQTAISLSQKAQQAALGGGDKFAEWFGNSSKTDVSNKYAAIARQLSSVQFLYDLDNMLAYQLVNELIFCLSDTTADLQTLLPWKGLYLQETLDQIQFQASLSLIYIEAGDATTIELANVYDKDSARFLAKYNPSQAVKSPRNYMYYAGNV</sequence>
<dbReference type="EMBL" id="SLUN01000021">
    <property type="protein sequence ID" value="TCL63361.1"/>
    <property type="molecule type" value="Genomic_DNA"/>
</dbReference>
<gene>
    <name evidence="1" type="ORF">EDC14_102179</name>
</gene>